<dbReference type="Pfam" id="PF16816">
    <property type="entry name" value="DotD"/>
    <property type="match status" value="1"/>
</dbReference>
<comment type="caution">
    <text evidence="1">The sequence shown here is derived from an EMBL/GenBank/DDBJ whole genome shotgun (WGS) entry which is preliminary data.</text>
</comment>
<dbReference type="Gene3D" id="3.55.50.60">
    <property type="entry name" value="DotD protein"/>
    <property type="match status" value="1"/>
</dbReference>
<dbReference type="AlphaFoldDB" id="A0A5N1JWL0"/>
<accession>A0A5N1JWL0</accession>
<dbReference type="InterPro" id="IPR031817">
    <property type="entry name" value="DotD"/>
</dbReference>
<keyword evidence="2" id="KW-1185">Reference proteome</keyword>
<dbReference type="EMBL" id="VYXQ01000008">
    <property type="protein sequence ID" value="KAA9368263.1"/>
    <property type="molecule type" value="Genomic_DNA"/>
</dbReference>
<organism evidence="1 2">
    <name type="scientific">Ochrobactrum quorumnocens</name>
    <dbReference type="NCBI Taxonomy" id="271865"/>
    <lineage>
        <taxon>Bacteria</taxon>
        <taxon>Pseudomonadati</taxon>
        <taxon>Pseudomonadota</taxon>
        <taxon>Alphaproteobacteria</taxon>
        <taxon>Hyphomicrobiales</taxon>
        <taxon>Brucellaceae</taxon>
        <taxon>Brucella/Ochrobactrum group</taxon>
        <taxon>Ochrobactrum</taxon>
    </lineage>
</organism>
<sequence>MEEQTTVQGDPPSREHFIFHKTITALRAVEGMIMRFILMMVLLLPTACCRPVPSQGRSVLPLIDTVNQRVRRQKSFVYLDPSAFNKRPFGVIEQSAVPVARDALKTSIYAPFQANFQGTVEALLAAVASRTGYRWRFEGSRPAAPILVSVNRDRASAYAILEEGLLQAQGLVTLRIDRAGRWMTLHYNRRRRHLLTHLDDPRF</sequence>
<dbReference type="Proteomes" id="UP000327108">
    <property type="component" value="Unassembled WGS sequence"/>
</dbReference>
<gene>
    <name evidence="1" type="ORF">F3W84_10250</name>
</gene>
<evidence type="ECO:0000313" key="1">
    <source>
        <dbReference type="EMBL" id="KAA9368263.1"/>
    </source>
</evidence>
<reference evidence="1 2" key="1">
    <citation type="submission" date="2019-09" db="EMBL/GenBank/DDBJ databases">
        <title>Biological control of the noxious weed angled onion (Allium triquetrum) thwarted by endophytic bacteria in Victoria, Australia.</title>
        <authorList>
            <person name="Tehranchian P."/>
            <person name="Adair R.J."/>
            <person name="Van T.H."/>
            <person name="Morrison P.D."/>
            <person name="Williams H."/>
            <person name="Lawrie A.C."/>
        </authorList>
    </citation>
    <scope>NUCLEOTIDE SEQUENCE [LARGE SCALE GENOMIC DNA]</scope>
    <source>
        <strain evidence="1 2">RPTAtOch1</strain>
    </source>
</reference>
<proteinExistence type="predicted"/>
<evidence type="ECO:0000313" key="2">
    <source>
        <dbReference type="Proteomes" id="UP000327108"/>
    </source>
</evidence>
<name>A0A5N1JWL0_9HYPH</name>
<keyword evidence="1" id="KW-0449">Lipoprotein</keyword>
<dbReference type="InterPro" id="IPR038140">
    <property type="entry name" value="DotD_sf"/>
</dbReference>
<protein>
    <submittedName>
        <fullName evidence="1">DotD/TraH family lipoprotein</fullName>
    </submittedName>
</protein>
<dbReference type="RefSeq" id="WP_151093289.1">
    <property type="nucleotide sequence ID" value="NZ_JBLZNM010000008.1"/>
</dbReference>